<proteinExistence type="predicted"/>
<evidence type="ECO:0000256" key="1">
    <source>
        <dbReference type="SAM" id="Coils"/>
    </source>
</evidence>
<evidence type="ECO:0000313" key="2">
    <source>
        <dbReference type="EMBL" id="MFB9098398.1"/>
    </source>
</evidence>
<gene>
    <name evidence="2" type="ORF">ACFFVF_17985</name>
</gene>
<accession>A0ABV5GSM4</accession>
<dbReference type="EMBL" id="JBHMEY010000085">
    <property type="protein sequence ID" value="MFB9098398.1"/>
    <property type="molecule type" value="Genomic_DNA"/>
</dbReference>
<keyword evidence="3" id="KW-1185">Reference proteome</keyword>
<dbReference type="RefSeq" id="WP_236453216.1">
    <property type="nucleotide sequence ID" value="NZ_CBCSGE010000035.1"/>
</dbReference>
<sequence>MQLSELLNYILGGTTITSIILGWRTRKTDAVDKMADVYKKMSEQTEKRLDDMQKTLDEYRTELNQYINQCSKCSNNKLRK</sequence>
<evidence type="ECO:0000313" key="3">
    <source>
        <dbReference type="Proteomes" id="UP001589607"/>
    </source>
</evidence>
<name>A0ABV5GSM4_9FLAO</name>
<comment type="caution">
    <text evidence="2">The sequence shown here is derived from an EMBL/GenBank/DDBJ whole genome shotgun (WGS) entry which is preliminary data.</text>
</comment>
<keyword evidence="1" id="KW-0175">Coiled coil</keyword>
<organism evidence="2 3">
    <name type="scientific">Flavobacterium jumunjinense</name>
    <dbReference type="NCBI Taxonomy" id="998845"/>
    <lineage>
        <taxon>Bacteria</taxon>
        <taxon>Pseudomonadati</taxon>
        <taxon>Bacteroidota</taxon>
        <taxon>Flavobacteriia</taxon>
        <taxon>Flavobacteriales</taxon>
        <taxon>Flavobacteriaceae</taxon>
        <taxon>Flavobacterium</taxon>
    </lineage>
</organism>
<feature type="coiled-coil region" evidence="1">
    <location>
        <begin position="35"/>
        <end position="76"/>
    </location>
</feature>
<evidence type="ECO:0008006" key="4">
    <source>
        <dbReference type="Google" id="ProtNLM"/>
    </source>
</evidence>
<protein>
    <recommendedName>
        <fullName evidence="4">YtxH-like protein</fullName>
    </recommendedName>
</protein>
<dbReference type="Proteomes" id="UP001589607">
    <property type="component" value="Unassembled WGS sequence"/>
</dbReference>
<reference evidence="2 3" key="1">
    <citation type="submission" date="2024-09" db="EMBL/GenBank/DDBJ databases">
        <authorList>
            <person name="Sun Q."/>
            <person name="Mori K."/>
        </authorList>
    </citation>
    <scope>NUCLEOTIDE SEQUENCE [LARGE SCALE GENOMIC DNA]</scope>
    <source>
        <strain evidence="2 3">CECT 7955</strain>
    </source>
</reference>